<keyword evidence="1" id="KW-0732">Signal</keyword>
<name>A0A2Z6LTW9_TRISU</name>
<keyword evidence="3" id="KW-1185">Reference proteome</keyword>
<reference evidence="3" key="1">
    <citation type="journal article" date="2017" name="Front. Plant Sci.">
        <title>Climate Clever Clovers: New Paradigm to Reduce the Environmental Footprint of Ruminants by Breeding Low Methanogenic Forages Utilizing Haplotype Variation.</title>
        <authorList>
            <person name="Kaur P."/>
            <person name="Appels R."/>
            <person name="Bayer P.E."/>
            <person name="Keeble-Gagnere G."/>
            <person name="Wang J."/>
            <person name="Hirakawa H."/>
            <person name="Shirasawa K."/>
            <person name="Vercoe P."/>
            <person name="Stefanova K."/>
            <person name="Durmic Z."/>
            <person name="Nichols P."/>
            <person name="Revell C."/>
            <person name="Isobe S.N."/>
            <person name="Edwards D."/>
            <person name="Erskine W."/>
        </authorList>
    </citation>
    <scope>NUCLEOTIDE SEQUENCE [LARGE SCALE GENOMIC DNA]</scope>
    <source>
        <strain evidence="3">cv. Daliak</strain>
    </source>
</reference>
<dbReference type="AlphaFoldDB" id="A0A2Z6LTW9"/>
<protein>
    <recommendedName>
        <fullName evidence="4">SCP domain-containing protein</fullName>
    </recommendedName>
</protein>
<organism evidence="2 3">
    <name type="scientific">Trifolium subterraneum</name>
    <name type="common">Subterranean clover</name>
    <dbReference type="NCBI Taxonomy" id="3900"/>
    <lineage>
        <taxon>Eukaryota</taxon>
        <taxon>Viridiplantae</taxon>
        <taxon>Streptophyta</taxon>
        <taxon>Embryophyta</taxon>
        <taxon>Tracheophyta</taxon>
        <taxon>Spermatophyta</taxon>
        <taxon>Magnoliopsida</taxon>
        <taxon>eudicotyledons</taxon>
        <taxon>Gunneridae</taxon>
        <taxon>Pentapetalae</taxon>
        <taxon>rosids</taxon>
        <taxon>fabids</taxon>
        <taxon>Fabales</taxon>
        <taxon>Fabaceae</taxon>
        <taxon>Papilionoideae</taxon>
        <taxon>50 kb inversion clade</taxon>
        <taxon>NPAAA clade</taxon>
        <taxon>Hologalegina</taxon>
        <taxon>IRL clade</taxon>
        <taxon>Trifolieae</taxon>
        <taxon>Trifolium</taxon>
    </lineage>
</organism>
<accession>A0A2Z6LTW9</accession>
<dbReference type="OrthoDB" id="337038at2759"/>
<gene>
    <name evidence="2" type="ORF">TSUD_201400</name>
</gene>
<sequence length="125" mass="14564">MKPHLLLCFFVFVITFTTKTLSTSPQSSSSSTPTQMYEQYLSQQKKPDNDTIYKVSKQLCWGCMAESVEFLFRHNLVRATKWELPLMWDFQLEQYARCTINWYHGSEAWLQQFHMHCAIGAAGPA</sequence>
<evidence type="ECO:0000313" key="2">
    <source>
        <dbReference type="EMBL" id="GAU20991.1"/>
    </source>
</evidence>
<feature type="signal peptide" evidence="1">
    <location>
        <begin position="1"/>
        <end position="22"/>
    </location>
</feature>
<evidence type="ECO:0008006" key="4">
    <source>
        <dbReference type="Google" id="ProtNLM"/>
    </source>
</evidence>
<dbReference type="EMBL" id="DF973223">
    <property type="protein sequence ID" value="GAU20991.1"/>
    <property type="molecule type" value="Genomic_DNA"/>
</dbReference>
<feature type="chain" id="PRO_5016451695" description="SCP domain-containing protein" evidence="1">
    <location>
        <begin position="23"/>
        <end position="125"/>
    </location>
</feature>
<evidence type="ECO:0000256" key="1">
    <source>
        <dbReference type="SAM" id="SignalP"/>
    </source>
</evidence>
<proteinExistence type="predicted"/>
<dbReference type="Proteomes" id="UP000242715">
    <property type="component" value="Unassembled WGS sequence"/>
</dbReference>
<evidence type="ECO:0000313" key="3">
    <source>
        <dbReference type="Proteomes" id="UP000242715"/>
    </source>
</evidence>